<dbReference type="Gene3D" id="2.30.30.100">
    <property type="match status" value="1"/>
</dbReference>
<dbReference type="InterPro" id="IPR045864">
    <property type="entry name" value="aa-tRNA-synth_II/BPL/LPL"/>
</dbReference>
<dbReference type="InterPro" id="IPR004143">
    <property type="entry name" value="BPL_LPL_catalytic"/>
</dbReference>
<evidence type="ECO:0000259" key="1">
    <source>
        <dbReference type="Pfam" id="PF14563"/>
    </source>
</evidence>
<sequence>MTAIEELSFPPLMRGEPTTGDAIRHACLRAAEGCDAGLVCYRLAADELQGALVFAPEVPLAQAMAMLPLCGVGFQNALGALAPPEIAVHLDWNGGIRINGASCGRFRAVASHPEPQAVPDWLVIGFSLPLIPSTDRPGDTPDQTWLYVEGCADVSSPILVEAWARHCLNWIDRWEDRGNRPLHDDWQALAHGLGEQTEQSGRRGVFVGIDTDFGMLLRDGDSTHLIPLTDLLETAP</sequence>
<evidence type="ECO:0000313" key="3">
    <source>
        <dbReference type="EMBL" id="SIS50985.1"/>
    </source>
</evidence>
<evidence type="ECO:0000259" key="2">
    <source>
        <dbReference type="Pfam" id="PF16917"/>
    </source>
</evidence>
<gene>
    <name evidence="3" type="ORF">SAMN05421772_101162</name>
</gene>
<comment type="caution">
    <text evidence="3">The sequence shown here is derived from an EMBL/GenBank/DDBJ whole genome shotgun (WGS) entry which is preliminary data.</text>
</comment>
<protein>
    <submittedName>
        <fullName evidence="3">Biotin-(Acetyl-CoA carboxylase) ligase</fullName>
    </submittedName>
</protein>
<accession>A0AA45W0R5</accession>
<dbReference type="Gene3D" id="3.30.930.10">
    <property type="entry name" value="Bira Bifunctional Protein, Domain 2"/>
    <property type="match status" value="1"/>
</dbReference>
<dbReference type="Pfam" id="PF14563">
    <property type="entry name" value="DUF4444"/>
    <property type="match status" value="1"/>
</dbReference>
<feature type="domain" description="DUF4444" evidence="1">
    <location>
        <begin position="193"/>
        <end position="233"/>
    </location>
</feature>
<dbReference type="InterPro" id="IPR028044">
    <property type="entry name" value="DUF4444"/>
</dbReference>
<dbReference type="AlphaFoldDB" id="A0AA45W0R5"/>
<reference evidence="3 4" key="1">
    <citation type="submission" date="2017-01" db="EMBL/GenBank/DDBJ databases">
        <authorList>
            <person name="Varghese N."/>
            <person name="Submissions S."/>
        </authorList>
    </citation>
    <scope>NUCLEOTIDE SEQUENCE [LARGE SCALE GENOMIC DNA]</scope>
    <source>
        <strain evidence="3 4">DSM 18447</strain>
    </source>
</reference>
<name>A0AA45W0R5_9RHOB</name>
<proteinExistence type="predicted"/>
<evidence type="ECO:0000313" key="4">
    <source>
        <dbReference type="Proteomes" id="UP000186216"/>
    </source>
</evidence>
<organism evidence="3 4">
    <name type="scientific">Paracoccus saliphilus</name>
    <dbReference type="NCBI Taxonomy" id="405559"/>
    <lineage>
        <taxon>Bacteria</taxon>
        <taxon>Pseudomonadati</taxon>
        <taxon>Pseudomonadota</taxon>
        <taxon>Alphaproteobacteria</taxon>
        <taxon>Rhodobacterales</taxon>
        <taxon>Paracoccaceae</taxon>
        <taxon>Paracoccus</taxon>
    </lineage>
</organism>
<feature type="domain" description="BPL/LPL catalytic" evidence="2">
    <location>
        <begin position="9"/>
        <end position="187"/>
    </location>
</feature>
<dbReference type="GO" id="GO:0016874">
    <property type="term" value="F:ligase activity"/>
    <property type="evidence" value="ECO:0007669"/>
    <property type="project" value="UniProtKB-KW"/>
</dbReference>
<dbReference type="Proteomes" id="UP000186216">
    <property type="component" value="Unassembled WGS sequence"/>
</dbReference>
<keyword evidence="3" id="KW-0436">Ligase</keyword>
<dbReference type="EMBL" id="FTOU01000001">
    <property type="protein sequence ID" value="SIS50985.1"/>
    <property type="molecule type" value="Genomic_DNA"/>
</dbReference>
<dbReference type="Pfam" id="PF16917">
    <property type="entry name" value="BPL_LplA_LipB_2"/>
    <property type="match status" value="1"/>
</dbReference>